<organism evidence="2 3">
    <name type="scientific">Brassica cretica</name>
    <name type="common">Mustard</name>
    <dbReference type="NCBI Taxonomy" id="69181"/>
    <lineage>
        <taxon>Eukaryota</taxon>
        <taxon>Viridiplantae</taxon>
        <taxon>Streptophyta</taxon>
        <taxon>Embryophyta</taxon>
        <taxon>Tracheophyta</taxon>
        <taxon>Spermatophyta</taxon>
        <taxon>Magnoliopsida</taxon>
        <taxon>eudicotyledons</taxon>
        <taxon>Gunneridae</taxon>
        <taxon>Pentapetalae</taxon>
        <taxon>rosids</taxon>
        <taxon>malvids</taxon>
        <taxon>Brassicales</taxon>
        <taxon>Brassicaceae</taxon>
        <taxon>Brassiceae</taxon>
        <taxon>Brassica</taxon>
    </lineage>
</organism>
<protein>
    <submittedName>
        <fullName evidence="2">Uncharacterized protein</fullName>
    </submittedName>
</protein>
<reference evidence="2" key="1">
    <citation type="submission" date="2019-12" db="EMBL/GenBank/DDBJ databases">
        <title>Genome sequencing and annotation of Brassica cretica.</title>
        <authorList>
            <person name="Studholme D.J."/>
            <person name="Sarris P."/>
        </authorList>
    </citation>
    <scope>NUCLEOTIDE SEQUENCE</scope>
    <source>
        <strain evidence="2">PFS-109/04</strain>
        <tissue evidence="2">Leaf</tissue>
    </source>
</reference>
<feature type="region of interest" description="Disordered" evidence="1">
    <location>
        <begin position="44"/>
        <end position="74"/>
    </location>
</feature>
<dbReference type="EMBL" id="QGKX02001290">
    <property type="protein sequence ID" value="KAF3540752.1"/>
    <property type="molecule type" value="Genomic_DNA"/>
</dbReference>
<dbReference type="AlphaFoldDB" id="A0A8S9QLT4"/>
<evidence type="ECO:0000313" key="3">
    <source>
        <dbReference type="Proteomes" id="UP000712600"/>
    </source>
</evidence>
<evidence type="ECO:0000256" key="1">
    <source>
        <dbReference type="SAM" id="MobiDB-lite"/>
    </source>
</evidence>
<name>A0A8S9QLT4_BRACR</name>
<gene>
    <name evidence="2" type="ORF">F2Q69_00024083</name>
</gene>
<accession>A0A8S9QLT4</accession>
<sequence length="168" mass="18843">MRNDGPLVLDLLVSVVHNGKAMVMSRRLLPLLITASIPVDNTSRGDILRGDTPALRRKHETSDKSSKRVATQRPNACSARLLRSERARAKAWSLRSYRASVPLGRYVATELEPKLSRYIATECASARSLRSDRALPKRRYDISPCILVYPSMLSPEDRSEPISRCPPF</sequence>
<dbReference type="Proteomes" id="UP000712600">
    <property type="component" value="Unassembled WGS sequence"/>
</dbReference>
<comment type="caution">
    <text evidence="2">The sequence shown here is derived from an EMBL/GenBank/DDBJ whole genome shotgun (WGS) entry which is preliminary data.</text>
</comment>
<evidence type="ECO:0000313" key="2">
    <source>
        <dbReference type="EMBL" id="KAF3540752.1"/>
    </source>
</evidence>
<proteinExistence type="predicted"/>